<dbReference type="OrthoDB" id="2549792at2"/>
<dbReference type="GO" id="GO:0043565">
    <property type="term" value="F:sequence-specific DNA binding"/>
    <property type="evidence" value="ECO:0007669"/>
    <property type="project" value="InterPro"/>
</dbReference>
<evidence type="ECO:0000256" key="2">
    <source>
        <dbReference type="ARBA" id="ARBA00023125"/>
    </source>
</evidence>
<dbReference type="PANTHER" id="PTHR43280">
    <property type="entry name" value="ARAC-FAMILY TRANSCRIPTIONAL REGULATOR"/>
    <property type="match status" value="1"/>
</dbReference>
<evidence type="ECO:0000256" key="3">
    <source>
        <dbReference type="ARBA" id="ARBA00023163"/>
    </source>
</evidence>
<gene>
    <name evidence="6" type="ORF">DD902_02175</name>
    <name evidence="7" type="ORF">DV961_04760</name>
    <name evidence="5" type="ORF">EGV54_02720</name>
</gene>
<accession>A0A2A4EF11</accession>
<dbReference type="EMBL" id="QQPC01000027">
    <property type="protein sequence ID" value="REA82577.1"/>
    <property type="molecule type" value="Genomic_DNA"/>
</dbReference>
<comment type="caution">
    <text evidence="6">The sequence shown here is derived from an EMBL/GenBank/DDBJ whole genome shotgun (WGS) entry which is preliminary data.</text>
</comment>
<keyword evidence="3" id="KW-0804">Transcription</keyword>
<dbReference type="Gene3D" id="1.10.10.60">
    <property type="entry name" value="Homeodomain-like"/>
    <property type="match status" value="2"/>
</dbReference>
<dbReference type="EMBL" id="AAXKXX010000002">
    <property type="protein sequence ID" value="EGQ4384010.1"/>
    <property type="molecule type" value="Genomic_DNA"/>
</dbReference>
<dbReference type="SMART" id="SM00342">
    <property type="entry name" value="HTH_ARAC"/>
    <property type="match status" value="1"/>
</dbReference>
<dbReference type="Proteomes" id="UP000246800">
    <property type="component" value="Unassembled WGS sequence"/>
</dbReference>
<evidence type="ECO:0000256" key="1">
    <source>
        <dbReference type="ARBA" id="ARBA00023015"/>
    </source>
</evidence>
<proteinExistence type="predicted"/>
<evidence type="ECO:0000313" key="7">
    <source>
        <dbReference type="EMBL" id="REA82577.1"/>
    </source>
</evidence>
<dbReference type="PANTHER" id="PTHR43280:SF26">
    <property type="entry name" value="ARAC-FAMILY TRANSCRIPTIONAL REGULATOR"/>
    <property type="match status" value="1"/>
</dbReference>
<feature type="domain" description="HTH araC/xylS-type" evidence="4">
    <location>
        <begin position="149"/>
        <end position="247"/>
    </location>
</feature>
<evidence type="ECO:0000313" key="10">
    <source>
        <dbReference type="Proteomes" id="UP000600220"/>
    </source>
</evidence>
<dbReference type="AlphaFoldDB" id="A0A2A4EF11"/>
<name>A0A2A4EF11_STAPS</name>
<dbReference type="EMBL" id="QEIT01000011">
    <property type="protein sequence ID" value="PWZ76533.1"/>
    <property type="molecule type" value="Genomic_DNA"/>
</dbReference>
<evidence type="ECO:0000313" key="9">
    <source>
        <dbReference type="Proteomes" id="UP000256409"/>
    </source>
</evidence>
<dbReference type="PROSITE" id="PS00041">
    <property type="entry name" value="HTH_ARAC_FAMILY_1"/>
    <property type="match status" value="1"/>
</dbReference>
<organism evidence="6 8">
    <name type="scientific">Staphylococcus pseudintermedius</name>
    <dbReference type="NCBI Taxonomy" id="283734"/>
    <lineage>
        <taxon>Bacteria</taxon>
        <taxon>Bacillati</taxon>
        <taxon>Bacillota</taxon>
        <taxon>Bacilli</taxon>
        <taxon>Bacillales</taxon>
        <taxon>Staphylococcaceae</taxon>
        <taxon>Staphylococcus</taxon>
        <taxon>Staphylococcus intermedius group</taxon>
    </lineage>
</organism>
<dbReference type="GO" id="GO:0003700">
    <property type="term" value="F:DNA-binding transcription factor activity"/>
    <property type="evidence" value="ECO:0007669"/>
    <property type="project" value="InterPro"/>
</dbReference>
<dbReference type="Proteomes" id="UP000256409">
    <property type="component" value="Unassembled WGS sequence"/>
</dbReference>
<dbReference type="PROSITE" id="PS01124">
    <property type="entry name" value="HTH_ARAC_FAMILY_2"/>
    <property type="match status" value="1"/>
</dbReference>
<keyword evidence="1" id="KW-0805">Transcription regulation</keyword>
<evidence type="ECO:0000313" key="8">
    <source>
        <dbReference type="Proteomes" id="UP000246800"/>
    </source>
</evidence>
<dbReference type="SUPFAM" id="SSF46689">
    <property type="entry name" value="Homeodomain-like"/>
    <property type="match status" value="1"/>
</dbReference>
<evidence type="ECO:0000259" key="4">
    <source>
        <dbReference type="PROSITE" id="PS01124"/>
    </source>
</evidence>
<protein>
    <submittedName>
        <fullName evidence="6">AraC family transcriptional regulator</fullName>
    </submittedName>
</protein>
<reference evidence="9" key="3">
    <citation type="journal article" date="2018" name="Vet. Microbiol.">
        <title>Molecular epidemiology of methicillin-resistant staphylococci amongst veterinary personnel, personnel-owned pets, patients and the hospital environment of two companion animal veterinary hospitals.</title>
        <authorList>
            <person name="Worthing K.A."/>
            <person name="Brown J."/>
            <person name="Gerber L."/>
            <person name="Abraham S."/>
            <person name="Trott D."/>
            <person name="Norris J.M."/>
        </authorList>
    </citation>
    <scope>NUCLEOTIDE SEQUENCE [LARGE SCALE GENOMIC DNA]</scope>
    <source>
        <strain evidence="9">ST496-2</strain>
    </source>
</reference>
<dbReference type="InterPro" id="IPR018060">
    <property type="entry name" value="HTH_AraC"/>
</dbReference>
<dbReference type="InterPro" id="IPR018062">
    <property type="entry name" value="HTH_AraC-typ_CS"/>
</dbReference>
<evidence type="ECO:0000313" key="6">
    <source>
        <dbReference type="EMBL" id="PWZ76533.1"/>
    </source>
</evidence>
<dbReference type="Proteomes" id="UP000600220">
    <property type="component" value="Unassembled WGS sequence"/>
</dbReference>
<reference evidence="7" key="2">
    <citation type="journal article" date="2018" name="Vet. Microbiol.">
        <title>Methicillin-resistant staphylococci amongst veterinary personnel, personnel-owned pets, patients and the hospital environment of two small animal veterinary hospitals.</title>
        <authorList>
            <person name="Worthing K.A."/>
            <person name="Brown J."/>
            <person name="Gerber L."/>
            <person name="Abraham S."/>
            <person name="Trott D."/>
            <person name="Norris J.M."/>
        </authorList>
    </citation>
    <scope>NUCLEOTIDE SEQUENCE</scope>
    <source>
        <strain evidence="7">ST496-2</strain>
    </source>
</reference>
<keyword evidence="2" id="KW-0238">DNA-binding</keyword>
<sequence>MQGITIELMKQYTSSAYRVFNRIELFVSFEGVLTLELNGKKSHFYHQVAIINHNDIVKVKDAQAVAKISIPLHYFSEYQPHYLLGFFNQEKLSSHNIITTQIKKVITENNTDQYFECFKPIIEMLVNECFIDTGAVHVPRVQVKSILFNNIMDYVHQRPLSRLSLPELSEHFFVTESYISTLFNRYLNYTFKKYFVSLKIGLSMYHLLHTNESINQIALYYQFSSYNHYSKQFKRFIGVSPIAFRKQHQKQVIQVDIQPFDDQYFEGHLLDVLEKFNANQPLSIYLNQSQQTRWLPSKRLLLEVQHMREMMQIFHPTPHVQTYQKATPITLYFNATSWGNITFDNLDEVKCLSQLVYHHQYGIAYRISSMQSYEKFKLHFLQPLLQVLRQSAIDFDMSQLYFNLVLDDATLLARDIKFIIQEMNTLLESCQFTLLIYIPMPQRTLQLDTDFDYYMVDMSLVNSTAQSTSSSLQLTHPFHRQLKDWLEDYNLNQRPILLSGVNEWLYAQKEEKVHPREWLEIWLNMHHTVQGLTLPLICHQPEMHGYFDRLGHQTALQHVFHLMQPFNHSHSVVERSYVVHESRLAYDILLFHPYQVQNDQKDLTYELYGTLELHQHLVAEYTYHPKYSNIDDILAKNAEGYYLPPQFISTIHAANQLLFHVQLHHFGKSRYQTTLPVGHIKLIHITKSQAQQQSDIL</sequence>
<dbReference type="Pfam" id="PF12833">
    <property type="entry name" value="HTH_18"/>
    <property type="match status" value="1"/>
</dbReference>
<dbReference type="RefSeq" id="WP_015729596.1">
    <property type="nucleotide sequence ID" value="NZ_BAAFHR010000010.1"/>
</dbReference>
<reference evidence="6 8" key="1">
    <citation type="journal article" date="2018" name="Vet. Microbiol.">
        <title>Clonal diversity and geographic distribution of methicillin-resistant Staphylococcus pseudintermedius from Australian animals: Discovery of novel sequence types.</title>
        <authorList>
            <person name="Worthing K.A."/>
            <person name="Abraham S."/>
            <person name="Coombs G.W."/>
            <person name="Pang S."/>
            <person name="Saputra S."/>
            <person name="Jordan D."/>
            <person name="Trott D.J."/>
            <person name="Norris J.M."/>
        </authorList>
    </citation>
    <scope>NUCLEOTIDE SEQUENCE [LARGE SCALE GENOMIC DNA]</scope>
    <source>
        <strain evidence="6 8">ST525 1</strain>
    </source>
</reference>
<dbReference type="InterPro" id="IPR009057">
    <property type="entry name" value="Homeodomain-like_sf"/>
</dbReference>
<reference evidence="5 10" key="4">
    <citation type="submission" date="2018-11" db="EMBL/GenBank/DDBJ databases">
        <authorList>
            <consortium name="Veterinary Laboratory Investigation and Response Network"/>
        </authorList>
    </citation>
    <scope>NUCLEOTIDE SEQUENCE [LARGE SCALE GENOMIC DNA]</scope>
    <source>
        <strain evidence="5 10">SPSE-18-VL-LA-PA-Ryan-0021</strain>
    </source>
</reference>
<keyword evidence="10" id="KW-1185">Reference proteome</keyword>
<evidence type="ECO:0000313" key="5">
    <source>
        <dbReference type="EMBL" id="EGQ4384010.1"/>
    </source>
</evidence>